<keyword evidence="7 12" id="KW-1005">Bacterial flagellum biogenesis</keyword>
<dbReference type="Gene3D" id="6.10.250.2080">
    <property type="match status" value="1"/>
</dbReference>
<feature type="region of interest" description="Disordered" evidence="13">
    <location>
        <begin position="1"/>
        <end position="24"/>
    </location>
</feature>
<keyword evidence="10 12" id="KW-0472">Membrane</keyword>
<feature type="transmembrane region" description="Helical" evidence="12">
    <location>
        <begin position="190"/>
        <end position="208"/>
    </location>
</feature>
<comment type="subcellular location">
    <subcellularLocation>
        <location evidence="1">Cell membrane</location>
        <topology evidence="1">Multi-pass membrane protein</topology>
    </subcellularLocation>
</comment>
<dbReference type="RefSeq" id="WP_015326371.1">
    <property type="nucleotide sequence ID" value="NC_019978.1"/>
</dbReference>
<dbReference type="InterPro" id="IPR006135">
    <property type="entry name" value="T3SS_substrate_exporter"/>
</dbReference>
<comment type="function">
    <text evidence="12">Required for formation of the rod structure in the basal body of the flagellar apparatus. Together with FliI and FliH, may constitute the export apparatus of flagellin.</text>
</comment>
<keyword evidence="8 12" id="KW-0653">Protein transport</keyword>
<keyword evidence="14" id="KW-0966">Cell projection</keyword>
<keyword evidence="4 12" id="KW-0813">Transport</keyword>
<evidence type="ECO:0000256" key="2">
    <source>
        <dbReference type="ARBA" id="ARBA00010690"/>
    </source>
</evidence>
<dbReference type="GO" id="GO:0005886">
    <property type="term" value="C:plasma membrane"/>
    <property type="evidence" value="ECO:0007669"/>
    <property type="project" value="UniProtKB-SubCell"/>
</dbReference>
<dbReference type="Pfam" id="PF01312">
    <property type="entry name" value="Bac_export_2"/>
    <property type="match status" value="1"/>
</dbReference>
<sequence length="351" mass="39879">MPDEEKTEDPTPKRRQEARKEGQVAQSKELNSALTLLFSFIIFYFTMSKMIKEIIEFLTKVYTQYFTMQLSAHNFHTLFIEIMFFILKLVAPIMIGVAAIGVLAIYLQIGFLFTTKPLKPSFSKLNPIEGFKQLFSKRSVVELIKSLFKIGVIGYICYITIAGIVPELVLLTQGGVEIALNLLADTAYSLGMRVSAAFIILGIADLFYQKWEHTQQLKMSKKEVEDEQKEQDGNPEVKSERQKRQQEMAQSRMMQDVPDADVVITNPTHIAVALKFDIETMEAPVVVAMGQDEVARKIKEVAKEYEIEIVEEKPLARALYKMVDIGDQIPAELYQAVAGILAYVYKLDRKV</sequence>
<dbReference type="SUPFAM" id="SSF160544">
    <property type="entry name" value="EscU C-terminal domain-like"/>
    <property type="match status" value="1"/>
</dbReference>
<dbReference type="InterPro" id="IPR006136">
    <property type="entry name" value="FlhB"/>
</dbReference>
<evidence type="ECO:0000256" key="9">
    <source>
        <dbReference type="ARBA" id="ARBA00022989"/>
    </source>
</evidence>
<feature type="compositionally biased region" description="Basic and acidic residues" evidence="13">
    <location>
        <begin position="220"/>
        <end position="246"/>
    </location>
</feature>
<evidence type="ECO:0000256" key="5">
    <source>
        <dbReference type="ARBA" id="ARBA00022475"/>
    </source>
</evidence>
<evidence type="ECO:0000313" key="15">
    <source>
        <dbReference type="Proteomes" id="UP000010880"/>
    </source>
</evidence>
<dbReference type="HOGENOM" id="CLU_041013_1_2_9"/>
<keyword evidence="6 12" id="KW-0812">Transmembrane</keyword>
<feature type="region of interest" description="Disordered" evidence="13">
    <location>
        <begin position="220"/>
        <end position="251"/>
    </location>
</feature>
<name>U3GM94_HALHC</name>
<keyword evidence="14" id="KW-0282">Flagellum</keyword>
<dbReference type="STRING" id="748449.Halha_0672"/>
<evidence type="ECO:0000256" key="1">
    <source>
        <dbReference type="ARBA" id="ARBA00004651"/>
    </source>
</evidence>
<evidence type="ECO:0000256" key="12">
    <source>
        <dbReference type="RuleBase" id="RU364091"/>
    </source>
</evidence>
<dbReference type="AlphaFoldDB" id="U3GM94"/>
<reference evidence="15" key="1">
    <citation type="submission" date="2012-02" db="EMBL/GenBank/DDBJ databases">
        <title>The complete genome of Halobacteroides halobius DSM 5150.</title>
        <authorList>
            <person name="Lucas S."/>
            <person name="Copeland A."/>
            <person name="Lapidus A."/>
            <person name="Glavina del Rio T."/>
            <person name="Dalin E."/>
            <person name="Tice H."/>
            <person name="Bruce D."/>
            <person name="Goodwin L."/>
            <person name="Pitluck S."/>
            <person name="Peters L."/>
            <person name="Mikhailova N."/>
            <person name="Gu W."/>
            <person name="Kyrpides N."/>
            <person name="Mavromatis K."/>
            <person name="Ivanova N."/>
            <person name="Brettin T."/>
            <person name="Detter J.C."/>
            <person name="Han C."/>
            <person name="Larimer F."/>
            <person name="Land M."/>
            <person name="Hauser L."/>
            <person name="Markowitz V."/>
            <person name="Cheng J.-F."/>
            <person name="Hugenholtz P."/>
            <person name="Woyke T."/>
            <person name="Wu D."/>
            <person name="Tindall B."/>
            <person name="Pomrenke H."/>
            <person name="Brambilla E."/>
            <person name="Klenk H.-P."/>
            <person name="Eisen J.A."/>
        </authorList>
    </citation>
    <scope>NUCLEOTIDE SEQUENCE [LARGE SCALE GENOMIC DNA]</scope>
    <source>
        <strain evidence="15">ATCC 35273 / DSM 5150 / MD-1</strain>
    </source>
</reference>
<dbReference type="PRINTS" id="PR00950">
    <property type="entry name" value="TYPE3IMSPROT"/>
</dbReference>
<feature type="compositionally biased region" description="Basic and acidic residues" evidence="13">
    <location>
        <begin position="8"/>
        <end position="22"/>
    </location>
</feature>
<dbReference type="GO" id="GO:0009306">
    <property type="term" value="P:protein secretion"/>
    <property type="evidence" value="ECO:0007669"/>
    <property type="project" value="InterPro"/>
</dbReference>
<dbReference type="Proteomes" id="UP000010880">
    <property type="component" value="Chromosome"/>
</dbReference>
<dbReference type="OrthoDB" id="9807950at2"/>
<evidence type="ECO:0000256" key="3">
    <source>
        <dbReference type="ARBA" id="ARBA00021622"/>
    </source>
</evidence>
<evidence type="ECO:0000256" key="6">
    <source>
        <dbReference type="ARBA" id="ARBA00022692"/>
    </source>
</evidence>
<dbReference type="FunFam" id="3.40.1690.10:FF:000001">
    <property type="entry name" value="Flagellar biosynthetic protein FlhB"/>
    <property type="match status" value="1"/>
</dbReference>
<evidence type="ECO:0000256" key="11">
    <source>
        <dbReference type="ARBA" id="ARBA00023225"/>
    </source>
</evidence>
<dbReference type="KEGG" id="hhl:Halha_0672"/>
<keyword evidence="9 12" id="KW-1133">Transmembrane helix</keyword>
<evidence type="ECO:0000313" key="14">
    <source>
        <dbReference type="EMBL" id="AGB40645.1"/>
    </source>
</evidence>
<organism evidence="14 15">
    <name type="scientific">Halobacteroides halobius (strain ATCC 35273 / DSM 5150 / MD-1)</name>
    <dbReference type="NCBI Taxonomy" id="748449"/>
    <lineage>
        <taxon>Bacteria</taxon>
        <taxon>Bacillati</taxon>
        <taxon>Bacillota</taxon>
        <taxon>Clostridia</taxon>
        <taxon>Halanaerobiales</taxon>
        <taxon>Halobacteroidaceae</taxon>
        <taxon>Halobacteroides</taxon>
    </lineage>
</organism>
<dbReference type="EMBL" id="CP003359">
    <property type="protein sequence ID" value="AGB40645.1"/>
    <property type="molecule type" value="Genomic_DNA"/>
</dbReference>
<keyword evidence="11 12" id="KW-1006">Bacterial flagellum protein export</keyword>
<feature type="transmembrane region" description="Helical" evidence="12">
    <location>
        <begin position="30"/>
        <end position="47"/>
    </location>
</feature>
<accession>U3GM94</accession>
<dbReference type="eggNOG" id="COG1377">
    <property type="taxonomic scope" value="Bacteria"/>
</dbReference>
<keyword evidence="5 12" id="KW-1003">Cell membrane</keyword>
<dbReference type="PANTHER" id="PTHR30531">
    <property type="entry name" value="FLAGELLAR BIOSYNTHETIC PROTEIN FLHB"/>
    <property type="match status" value="1"/>
</dbReference>
<dbReference type="PANTHER" id="PTHR30531:SF12">
    <property type="entry name" value="FLAGELLAR BIOSYNTHETIC PROTEIN FLHB"/>
    <property type="match status" value="1"/>
</dbReference>
<evidence type="ECO:0000256" key="7">
    <source>
        <dbReference type="ARBA" id="ARBA00022795"/>
    </source>
</evidence>
<dbReference type="InterPro" id="IPR029025">
    <property type="entry name" value="T3SS_substrate_exporter_C"/>
</dbReference>
<dbReference type="PATRIC" id="fig|748449.3.peg.630"/>
<feature type="transmembrane region" description="Helical" evidence="12">
    <location>
        <begin position="147"/>
        <end position="170"/>
    </location>
</feature>
<evidence type="ECO:0000256" key="10">
    <source>
        <dbReference type="ARBA" id="ARBA00023136"/>
    </source>
</evidence>
<dbReference type="Gene3D" id="3.40.1690.10">
    <property type="entry name" value="secretion proteins EscU"/>
    <property type="match status" value="1"/>
</dbReference>
<evidence type="ECO:0000256" key="8">
    <source>
        <dbReference type="ARBA" id="ARBA00022927"/>
    </source>
</evidence>
<protein>
    <recommendedName>
        <fullName evidence="3 12">Flagellar biosynthetic protein FlhB</fullName>
    </recommendedName>
</protein>
<proteinExistence type="inferred from homology"/>
<evidence type="ECO:0000256" key="4">
    <source>
        <dbReference type="ARBA" id="ARBA00022448"/>
    </source>
</evidence>
<evidence type="ECO:0000256" key="13">
    <source>
        <dbReference type="SAM" id="MobiDB-lite"/>
    </source>
</evidence>
<feature type="transmembrane region" description="Helical" evidence="12">
    <location>
        <begin position="93"/>
        <end position="114"/>
    </location>
</feature>
<comment type="similarity">
    <text evidence="2 12">Belongs to the type III secretion exporter family.</text>
</comment>
<keyword evidence="15" id="KW-1185">Reference proteome</keyword>
<dbReference type="NCBIfam" id="TIGR00328">
    <property type="entry name" value="flhB"/>
    <property type="match status" value="1"/>
</dbReference>
<gene>
    <name evidence="12" type="primary">flhB</name>
    <name evidence="14" type="ordered locus">Halha_0672</name>
</gene>
<keyword evidence="14" id="KW-0969">Cilium</keyword>
<dbReference type="GO" id="GO:0044780">
    <property type="term" value="P:bacterial-type flagellum assembly"/>
    <property type="evidence" value="ECO:0007669"/>
    <property type="project" value="InterPro"/>
</dbReference>